<dbReference type="Pfam" id="PF00891">
    <property type="entry name" value="Methyltransf_2"/>
    <property type="match status" value="1"/>
</dbReference>
<dbReference type="AlphaFoldDB" id="A0A166XUB2"/>
<dbReference type="InterPro" id="IPR016461">
    <property type="entry name" value="COMT-like"/>
</dbReference>
<dbReference type="GO" id="GO:0032259">
    <property type="term" value="P:methylation"/>
    <property type="evidence" value="ECO:0007669"/>
    <property type="project" value="UniProtKB-KW"/>
</dbReference>
<accession>A0A166XUB2</accession>
<sequence>MSSGTNAANVMNGEPTHGHEYLCAVKDVTASSFMSEKDRVEALQATYEAIARLESPWDTYVRLQMNMSGVAAGLKIIKDLRLMAKWHEKGCVPMTSSQLAELVGNCDPQLLPEDRFLRLLAANGFLEHVPGERFKPNQFCIELADPDFDTLTDFHYAISRRAFDLMPEHLADRCYKNPTDPNDTVIKKSTGHDGNLWSYLKENPKAGEMFNILQKASTAKEPAWMDMYPHQNLVDTSDPSLPLLVDVGGGIGQDLLSFYTVYPEAAPRLYLEDLQEVIADAHTKSLIPNTVNKIEYSFFTPQPVKCKAFETEAFMQSVDYSSDARAYFLHHIIHDWPDPSARKILQMQMSAMKPGYSRLLIHDQVLNDEESRLAPAAFDIAMMVCLAGQERTEKQWLALFDSVGLKVIKFWKKPPDTFCIIEVEVPIT</sequence>
<keyword evidence="3" id="KW-0949">S-adenosyl-L-methionine</keyword>
<keyword evidence="6" id="KW-1185">Reference proteome</keyword>
<evidence type="ECO:0000259" key="4">
    <source>
        <dbReference type="Pfam" id="PF00891"/>
    </source>
</evidence>
<dbReference type="InterPro" id="IPR029063">
    <property type="entry name" value="SAM-dependent_MTases_sf"/>
</dbReference>
<evidence type="ECO:0000256" key="1">
    <source>
        <dbReference type="ARBA" id="ARBA00022603"/>
    </source>
</evidence>
<dbReference type="InterPro" id="IPR001077">
    <property type="entry name" value="COMT_C"/>
</dbReference>
<evidence type="ECO:0000256" key="3">
    <source>
        <dbReference type="ARBA" id="ARBA00022691"/>
    </source>
</evidence>
<evidence type="ECO:0000313" key="5">
    <source>
        <dbReference type="EMBL" id="KZL76952.1"/>
    </source>
</evidence>
<evidence type="ECO:0000256" key="2">
    <source>
        <dbReference type="ARBA" id="ARBA00022679"/>
    </source>
</evidence>
<dbReference type="GO" id="GO:0008171">
    <property type="term" value="F:O-methyltransferase activity"/>
    <property type="evidence" value="ECO:0007669"/>
    <property type="project" value="InterPro"/>
</dbReference>
<dbReference type="PANTHER" id="PTHR43712">
    <property type="entry name" value="PUTATIVE (AFU_ORTHOLOGUE AFUA_4G14580)-RELATED"/>
    <property type="match status" value="1"/>
</dbReference>
<evidence type="ECO:0000313" key="6">
    <source>
        <dbReference type="Proteomes" id="UP000076552"/>
    </source>
</evidence>
<dbReference type="Gene3D" id="1.10.10.10">
    <property type="entry name" value="Winged helix-like DNA-binding domain superfamily/Winged helix DNA-binding domain"/>
    <property type="match status" value="1"/>
</dbReference>
<protein>
    <submittedName>
        <fullName evidence="5">Sterigmatocystin 8-O-methyltransferase</fullName>
    </submittedName>
</protein>
<comment type="caution">
    <text evidence="5">The sequence shown here is derived from an EMBL/GenBank/DDBJ whole genome shotgun (WGS) entry which is preliminary data.</text>
</comment>
<dbReference type="PROSITE" id="PS51683">
    <property type="entry name" value="SAM_OMT_II"/>
    <property type="match status" value="1"/>
</dbReference>
<dbReference type="SUPFAM" id="SSF53335">
    <property type="entry name" value="S-adenosyl-L-methionine-dependent methyltransferases"/>
    <property type="match status" value="1"/>
</dbReference>
<dbReference type="Proteomes" id="UP000076552">
    <property type="component" value="Unassembled WGS sequence"/>
</dbReference>
<keyword evidence="1 5" id="KW-0489">Methyltransferase</keyword>
<feature type="domain" description="O-methyltransferase C-terminal" evidence="4">
    <location>
        <begin position="239"/>
        <end position="404"/>
    </location>
</feature>
<keyword evidence="2 5" id="KW-0808">Transferase</keyword>
<organism evidence="5 6">
    <name type="scientific">Colletotrichum tofieldiae</name>
    <dbReference type="NCBI Taxonomy" id="708197"/>
    <lineage>
        <taxon>Eukaryota</taxon>
        <taxon>Fungi</taxon>
        <taxon>Dikarya</taxon>
        <taxon>Ascomycota</taxon>
        <taxon>Pezizomycotina</taxon>
        <taxon>Sordariomycetes</taxon>
        <taxon>Hypocreomycetidae</taxon>
        <taxon>Glomerellales</taxon>
        <taxon>Glomerellaceae</taxon>
        <taxon>Colletotrichum</taxon>
        <taxon>Colletotrichum spaethianum species complex</taxon>
    </lineage>
</organism>
<dbReference type="PANTHER" id="PTHR43712:SF17">
    <property type="entry name" value="O-METHYLTRANSFERASE"/>
    <property type="match status" value="1"/>
</dbReference>
<dbReference type="EMBL" id="LFIV01000011">
    <property type="protein sequence ID" value="KZL76952.1"/>
    <property type="molecule type" value="Genomic_DNA"/>
</dbReference>
<dbReference type="STRING" id="708197.A0A166XUB2"/>
<proteinExistence type="predicted"/>
<reference evidence="5 6" key="1">
    <citation type="submission" date="2015-06" db="EMBL/GenBank/DDBJ databases">
        <title>Survival trade-offs in plant roots during colonization by closely related pathogenic and mutualistic fungi.</title>
        <authorList>
            <person name="Hacquard S."/>
            <person name="Kracher B."/>
            <person name="Hiruma K."/>
            <person name="Weinman A."/>
            <person name="Muench P."/>
            <person name="Garrido Oter R."/>
            <person name="Ver Loren van Themaat E."/>
            <person name="Dallerey J.-F."/>
            <person name="Damm U."/>
            <person name="Henrissat B."/>
            <person name="Lespinet O."/>
            <person name="Thon M."/>
            <person name="Kemen E."/>
            <person name="McHardy A.C."/>
            <person name="Schulze-Lefert P."/>
            <person name="O'Connell R.J."/>
        </authorList>
    </citation>
    <scope>NUCLEOTIDE SEQUENCE [LARGE SCALE GENOMIC DNA]</scope>
    <source>
        <strain evidence="5 6">0861</strain>
    </source>
</reference>
<name>A0A166XUB2_9PEZI</name>
<gene>
    <name evidence="5" type="ORF">CT0861_00223</name>
</gene>
<dbReference type="Gene3D" id="3.40.50.150">
    <property type="entry name" value="Vaccinia Virus protein VP39"/>
    <property type="match status" value="1"/>
</dbReference>
<dbReference type="InterPro" id="IPR036388">
    <property type="entry name" value="WH-like_DNA-bd_sf"/>
</dbReference>